<protein>
    <submittedName>
        <fullName evidence="5">28S ribosomal protein S17, mitochondrial</fullName>
    </submittedName>
</protein>
<dbReference type="InterPro" id="IPR039193">
    <property type="entry name" value="Ribosomal_uS17m_metazoa"/>
</dbReference>
<name>A0ABM1J8H8_POLDO</name>
<evidence type="ECO:0000313" key="4">
    <source>
        <dbReference type="Proteomes" id="UP000694924"/>
    </source>
</evidence>
<dbReference type="InterPro" id="IPR012340">
    <property type="entry name" value="NA-bd_OB-fold"/>
</dbReference>
<gene>
    <name evidence="5" type="primary">LOC107072940</name>
</gene>
<dbReference type="GO" id="GO:0005840">
    <property type="term" value="C:ribosome"/>
    <property type="evidence" value="ECO:0007669"/>
    <property type="project" value="UniProtKB-KW"/>
</dbReference>
<accession>A0ABM1J8H8</accession>
<keyword evidence="4" id="KW-1185">Reference proteome</keyword>
<proteinExistence type="inferred from homology"/>
<dbReference type="PANTHER" id="PTHR24088:SF0">
    <property type="entry name" value="SMALL RIBOSOMAL SUBUNIT PROTEIN US17M"/>
    <property type="match status" value="1"/>
</dbReference>
<dbReference type="SUPFAM" id="SSF50249">
    <property type="entry name" value="Nucleic acid-binding proteins"/>
    <property type="match status" value="1"/>
</dbReference>
<sequence>MAMAGARAGASKQALRYFLGTCIPSVKQNAVKIRVQRLDLDKNLWMYFKEYNFVYAHDPDKKCNIGDIVLIQTLPEKLTRLITHKVVDVIYPLGDITDPLTGKKVVVSKYRDDIKEINQLYGESKNAFNYDKAPPRGITKDKRDFTYQETYVKYQEDPNDPQPYAV</sequence>
<evidence type="ECO:0000256" key="2">
    <source>
        <dbReference type="ARBA" id="ARBA00022980"/>
    </source>
</evidence>
<evidence type="ECO:0000256" key="3">
    <source>
        <dbReference type="ARBA" id="ARBA00023274"/>
    </source>
</evidence>
<dbReference type="Gene3D" id="2.40.50.140">
    <property type="entry name" value="Nucleic acid-binding proteins"/>
    <property type="match status" value="1"/>
</dbReference>
<dbReference type="InterPro" id="IPR000266">
    <property type="entry name" value="Ribosomal_uS17"/>
</dbReference>
<keyword evidence="3" id="KW-0687">Ribonucleoprotein</keyword>
<dbReference type="GeneID" id="107072940"/>
<dbReference type="RefSeq" id="XP_015188766.1">
    <property type="nucleotide sequence ID" value="XM_015333280.1"/>
</dbReference>
<dbReference type="PANTHER" id="PTHR24088">
    <property type="entry name" value="28S RIBOSOMAL PROTEIN S17, MITOCHONDRIAL"/>
    <property type="match status" value="1"/>
</dbReference>
<reference evidence="5" key="1">
    <citation type="submission" date="2025-08" db="UniProtKB">
        <authorList>
            <consortium name="RefSeq"/>
        </authorList>
    </citation>
    <scope>IDENTIFICATION</scope>
    <source>
        <tissue evidence="5">Whole body</tissue>
    </source>
</reference>
<dbReference type="Proteomes" id="UP000694924">
    <property type="component" value="Unplaced"/>
</dbReference>
<evidence type="ECO:0000256" key="1">
    <source>
        <dbReference type="ARBA" id="ARBA00010254"/>
    </source>
</evidence>
<dbReference type="Pfam" id="PF00366">
    <property type="entry name" value="Ribosomal_S17"/>
    <property type="match status" value="1"/>
</dbReference>
<organism evidence="4 5">
    <name type="scientific">Polistes dominula</name>
    <name type="common">European paper wasp</name>
    <name type="synonym">Vespa dominula</name>
    <dbReference type="NCBI Taxonomy" id="743375"/>
    <lineage>
        <taxon>Eukaryota</taxon>
        <taxon>Metazoa</taxon>
        <taxon>Ecdysozoa</taxon>
        <taxon>Arthropoda</taxon>
        <taxon>Hexapoda</taxon>
        <taxon>Insecta</taxon>
        <taxon>Pterygota</taxon>
        <taxon>Neoptera</taxon>
        <taxon>Endopterygota</taxon>
        <taxon>Hymenoptera</taxon>
        <taxon>Apocrita</taxon>
        <taxon>Aculeata</taxon>
        <taxon>Vespoidea</taxon>
        <taxon>Vespidae</taxon>
        <taxon>Polistinae</taxon>
        <taxon>Polistini</taxon>
        <taxon>Polistes</taxon>
    </lineage>
</organism>
<keyword evidence="2 5" id="KW-0689">Ribosomal protein</keyword>
<evidence type="ECO:0000313" key="5">
    <source>
        <dbReference type="RefSeq" id="XP_015188766.1"/>
    </source>
</evidence>
<comment type="similarity">
    <text evidence="1">Belongs to the universal ribosomal protein uS17 family.</text>
</comment>